<sequence length="149" mass="16938">MNSCAVTSTTAPYHYQQRCENLLNIEQDANLHMLPLMPMLQPPIDENILKTGRGQKKFFVVRQDGYNSPARIDRYNSFKHFQAGSKADFSVMFKDVFSVNKTIYLCKTCDVRTCDIRNSVVGGLASMEICFEKSQRCGKRALKNINTNA</sequence>
<dbReference type="AlphaFoldDB" id="A0A915JKS2"/>
<accession>A0A915JKS2</accession>
<dbReference type="Proteomes" id="UP000887565">
    <property type="component" value="Unplaced"/>
</dbReference>
<keyword evidence="1" id="KW-1185">Reference proteome</keyword>
<evidence type="ECO:0000313" key="1">
    <source>
        <dbReference type="Proteomes" id="UP000887565"/>
    </source>
</evidence>
<reference evidence="2" key="1">
    <citation type="submission" date="2022-11" db="UniProtKB">
        <authorList>
            <consortium name="WormBaseParasite"/>
        </authorList>
    </citation>
    <scope>IDENTIFICATION</scope>
</reference>
<dbReference type="WBParaSite" id="nRc.2.0.1.t26794-RA">
    <property type="protein sequence ID" value="nRc.2.0.1.t26794-RA"/>
    <property type="gene ID" value="nRc.2.0.1.g26794"/>
</dbReference>
<name>A0A915JKS2_ROMCU</name>
<protein>
    <submittedName>
        <fullName evidence="2">Uncharacterized protein</fullName>
    </submittedName>
</protein>
<evidence type="ECO:0000313" key="2">
    <source>
        <dbReference type="WBParaSite" id="nRc.2.0.1.t26794-RA"/>
    </source>
</evidence>
<organism evidence="1 2">
    <name type="scientific">Romanomermis culicivorax</name>
    <name type="common">Nematode worm</name>
    <dbReference type="NCBI Taxonomy" id="13658"/>
    <lineage>
        <taxon>Eukaryota</taxon>
        <taxon>Metazoa</taxon>
        <taxon>Ecdysozoa</taxon>
        <taxon>Nematoda</taxon>
        <taxon>Enoplea</taxon>
        <taxon>Dorylaimia</taxon>
        <taxon>Mermithida</taxon>
        <taxon>Mermithoidea</taxon>
        <taxon>Mermithidae</taxon>
        <taxon>Romanomermis</taxon>
    </lineage>
</organism>
<proteinExistence type="predicted"/>